<gene>
    <name evidence="10" type="primary">nikC</name>
    <name evidence="10" type="ORF">BTA31_14845</name>
</gene>
<name>A0ABX3I2B2_9BACI</name>
<evidence type="ECO:0000313" key="10">
    <source>
        <dbReference type="EMBL" id="OMI26868.1"/>
    </source>
</evidence>
<feature type="domain" description="ABC transmembrane type-1" evidence="9">
    <location>
        <begin position="74"/>
        <end position="263"/>
    </location>
</feature>
<keyword evidence="11" id="KW-1185">Reference proteome</keyword>
<keyword evidence="2 8" id="KW-0813">Transport</keyword>
<reference evidence="10 11" key="1">
    <citation type="submission" date="2016-12" db="EMBL/GenBank/DDBJ databases">
        <title>Bacillus phylogenomics.</title>
        <authorList>
            <person name="Dunlap C."/>
        </authorList>
    </citation>
    <scope>NUCLEOTIDE SEQUENCE [LARGE SCALE GENOMIC DNA]</scope>
    <source>
        <strain evidence="10 11">NRRL B-41327</strain>
    </source>
</reference>
<dbReference type="Proteomes" id="UP000187046">
    <property type="component" value="Unassembled WGS sequence"/>
</dbReference>
<feature type="transmembrane region" description="Helical" evidence="8">
    <location>
        <begin position="78"/>
        <end position="102"/>
    </location>
</feature>
<feature type="transmembrane region" description="Helical" evidence="8">
    <location>
        <begin position="237"/>
        <end position="263"/>
    </location>
</feature>
<evidence type="ECO:0000256" key="8">
    <source>
        <dbReference type="RuleBase" id="RU363032"/>
    </source>
</evidence>
<dbReference type="PANTHER" id="PTHR43386:SF1">
    <property type="entry name" value="D,D-DIPEPTIDE TRANSPORT SYSTEM PERMEASE PROTEIN DDPC-RELATED"/>
    <property type="match status" value="1"/>
</dbReference>
<keyword evidence="3" id="KW-1003">Cell membrane</keyword>
<dbReference type="PROSITE" id="PS50928">
    <property type="entry name" value="ABC_TM1"/>
    <property type="match status" value="1"/>
</dbReference>
<proteinExistence type="inferred from homology"/>
<evidence type="ECO:0000256" key="5">
    <source>
        <dbReference type="ARBA" id="ARBA00022989"/>
    </source>
</evidence>
<dbReference type="RefSeq" id="WP_076792778.1">
    <property type="nucleotide sequence ID" value="NZ_JAKYKF010000001.1"/>
</dbReference>
<feature type="transmembrane region" description="Helical" evidence="8">
    <location>
        <begin position="16"/>
        <end position="35"/>
    </location>
</feature>
<evidence type="ECO:0000256" key="4">
    <source>
        <dbReference type="ARBA" id="ARBA00022692"/>
    </source>
</evidence>
<evidence type="ECO:0000256" key="1">
    <source>
        <dbReference type="ARBA" id="ARBA00004651"/>
    </source>
</evidence>
<feature type="transmembrane region" description="Helical" evidence="8">
    <location>
        <begin position="123"/>
        <end position="147"/>
    </location>
</feature>
<dbReference type="InterPro" id="IPR050366">
    <property type="entry name" value="BP-dependent_transpt_permease"/>
</dbReference>
<keyword evidence="4 8" id="KW-0812">Transmembrane</keyword>
<dbReference type="NCBIfam" id="NF045474">
    <property type="entry name" value="Opp2C"/>
    <property type="match status" value="1"/>
</dbReference>
<comment type="subcellular location">
    <subcellularLocation>
        <location evidence="1 8">Cell membrane</location>
        <topology evidence="1 8">Multi-pass membrane protein</topology>
    </subcellularLocation>
</comment>
<dbReference type="InterPro" id="IPR000515">
    <property type="entry name" value="MetI-like"/>
</dbReference>
<dbReference type="EMBL" id="MRBL01000016">
    <property type="protein sequence ID" value="OMI26868.1"/>
    <property type="molecule type" value="Genomic_DNA"/>
</dbReference>
<dbReference type="SUPFAM" id="SSF161098">
    <property type="entry name" value="MetI-like"/>
    <property type="match status" value="1"/>
</dbReference>
<evidence type="ECO:0000256" key="2">
    <source>
        <dbReference type="ARBA" id="ARBA00022448"/>
    </source>
</evidence>
<comment type="caution">
    <text evidence="10">The sequence shown here is derived from an EMBL/GenBank/DDBJ whole genome shotgun (WGS) entry which is preliminary data.</text>
</comment>
<dbReference type="CDD" id="cd06261">
    <property type="entry name" value="TM_PBP2"/>
    <property type="match status" value="1"/>
</dbReference>
<protein>
    <submittedName>
        <fullName evidence="10">Nickel ABC transporter permease subunit NikC</fullName>
    </submittedName>
</protein>
<sequence length="279" mass="30571">MRKNGKNVKHIFRSKTGLWFVLLFSAALFTVPFFLPFDPLRTDMANRLQPISMQHWLGTDHLGRDIFSRMLAGAKATVGTALAAILISVFIGVPVGLVSGFFGGRLDRMIMRIVDAVMAFPDYIVAIVLSGLLGPGLMNLILAVVAVKWVGYARLVRSTVFSEKQKDYIALAELTGLSSGAILKKHLLPHVLGNVSVLATLDIGKTVLMIAALSYIGLGAQPPYPEWGAMLNDGKHYFLHAPQLMVIPGLAIMFIVLLSNLYGDRLRDRFDVKHKKGVS</sequence>
<evidence type="ECO:0000259" key="9">
    <source>
        <dbReference type="PROSITE" id="PS50928"/>
    </source>
</evidence>
<dbReference type="Gene3D" id="1.10.3720.10">
    <property type="entry name" value="MetI-like"/>
    <property type="match status" value="1"/>
</dbReference>
<dbReference type="Pfam" id="PF00528">
    <property type="entry name" value="BPD_transp_1"/>
    <property type="match status" value="1"/>
</dbReference>
<dbReference type="InterPro" id="IPR035906">
    <property type="entry name" value="MetI-like_sf"/>
</dbReference>
<evidence type="ECO:0000256" key="3">
    <source>
        <dbReference type="ARBA" id="ARBA00022475"/>
    </source>
</evidence>
<keyword evidence="6 8" id="KW-0472">Membrane</keyword>
<evidence type="ECO:0000256" key="6">
    <source>
        <dbReference type="ARBA" id="ARBA00023136"/>
    </source>
</evidence>
<accession>A0ABX3I2B2</accession>
<dbReference type="InterPro" id="IPR053385">
    <property type="entry name" value="ABC_transport_permease"/>
</dbReference>
<dbReference type="PANTHER" id="PTHR43386">
    <property type="entry name" value="OLIGOPEPTIDE TRANSPORT SYSTEM PERMEASE PROTEIN APPC"/>
    <property type="match status" value="1"/>
</dbReference>
<organism evidence="10 11">
    <name type="scientific">Bacillus haynesii</name>
    <dbReference type="NCBI Taxonomy" id="1925021"/>
    <lineage>
        <taxon>Bacteria</taxon>
        <taxon>Bacillati</taxon>
        <taxon>Bacillota</taxon>
        <taxon>Bacilli</taxon>
        <taxon>Bacillales</taxon>
        <taxon>Bacillaceae</taxon>
        <taxon>Bacillus</taxon>
    </lineage>
</organism>
<evidence type="ECO:0000313" key="11">
    <source>
        <dbReference type="Proteomes" id="UP000187046"/>
    </source>
</evidence>
<evidence type="ECO:0000256" key="7">
    <source>
        <dbReference type="ARBA" id="ARBA00024202"/>
    </source>
</evidence>
<keyword evidence="5 8" id="KW-1133">Transmembrane helix</keyword>
<comment type="similarity">
    <text evidence="7">Belongs to the binding-protein-dependent transport system permease family. OppBC subfamily.</text>
</comment>